<evidence type="ECO:0000313" key="2">
    <source>
        <dbReference type="Proteomes" id="UP000248134"/>
    </source>
</evidence>
<gene>
    <name evidence="1" type="ORF">DNX69_06505</name>
</gene>
<name>A0A323UP22_RHOPL</name>
<proteinExistence type="predicted"/>
<evidence type="ECO:0000313" key="1">
    <source>
        <dbReference type="EMBL" id="PZA12836.1"/>
    </source>
</evidence>
<reference evidence="1 2" key="1">
    <citation type="submission" date="2018-06" db="EMBL/GenBank/DDBJ databases">
        <title>Draft Whole-Genome Sequence of the purple photosynthetic bacterium Rhodospeudomonas palustris XCP.</title>
        <authorList>
            <person name="Rayyan A."/>
            <person name="Meyer T.E."/>
            <person name="Kyndt J.A."/>
        </authorList>
    </citation>
    <scope>NUCLEOTIDE SEQUENCE [LARGE SCALE GENOMIC DNA]</scope>
    <source>
        <strain evidence="1 2">XCP</strain>
    </source>
</reference>
<dbReference type="RefSeq" id="WP_110785205.1">
    <property type="nucleotide sequence ID" value="NZ_QKQS01000010.1"/>
</dbReference>
<dbReference type="Proteomes" id="UP000248134">
    <property type="component" value="Unassembled WGS sequence"/>
</dbReference>
<comment type="caution">
    <text evidence="1">The sequence shown here is derived from an EMBL/GenBank/DDBJ whole genome shotgun (WGS) entry which is preliminary data.</text>
</comment>
<sequence length="113" mass="12336">MTEVNQIELFDPRLAPTATAEMLGDAGLRRAIAWLRSTAAGRYRSRGQGWPYVEHIAECDGRPAWLVDDARVRIVVVGGLVWRPEDLVFAAPHLRSAAAVAGARLDMPTARAS</sequence>
<dbReference type="OrthoDB" id="8265317at2"/>
<dbReference type="EMBL" id="QKQS01000010">
    <property type="protein sequence ID" value="PZA12836.1"/>
    <property type="molecule type" value="Genomic_DNA"/>
</dbReference>
<accession>A0A323UP22</accession>
<dbReference type="AlphaFoldDB" id="A0A323UP22"/>
<protein>
    <submittedName>
        <fullName evidence="1">Uncharacterized protein</fullName>
    </submittedName>
</protein>
<organism evidence="1 2">
    <name type="scientific">Rhodopseudomonas palustris</name>
    <dbReference type="NCBI Taxonomy" id="1076"/>
    <lineage>
        <taxon>Bacteria</taxon>
        <taxon>Pseudomonadati</taxon>
        <taxon>Pseudomonadota</taxon>
        <taxon>Alphaproteobacteria</taxon>
        <taxon>Hyphomicrobiales</taxon>
        <taxon>Nitrobacteraceae</taxon>
        <taxon>Rhodopseudomonas</taxon>
    </lineage>
</organism>